<comment type="caution">
    <text evidence="4">The sequence shown here is derived from an EMBL/GenBank/DDBJ whole genome shotgun (WGS) entry which is preliminary data.</text>
</comment>
<dbReference type="CDD" id="cd00093">
    <property type="entry name" value="HTH_XRE"/>
    <property type="match status" value="1"/>
</dbReference>
<organism evidence="4 5">
    <name type="scientific">Kribbibacterium absianum</name>
    <dbReference type="NCBI Taxonomy" id="3044210"/>
    <lineage>
        <taxon>Bacteria</taxon>
        <taxon>Bacillati</taxon>
        <taxon>Actinomycetota</taxon>
        <taxon>Coriobacteriia</taxon>
        <taxon>Coriobacteriales</taxon>
        <taxon>Kribbibacteriaceae</taxon>
        <taxon>Kribbibacterium</taxon>
    </lineage>
</organism>
<keyword evidence="5" id="KW-1185">Reference proteome</keyword>
<accession>A0ABT6ZIP1</accession>
<evidence type="ECO:0000256" key="2">
    <source>
        <dbReference type="SAM" id="MobiDB-lite"/>
    </source>
</evidence>
<dbReference type="InterPro" id="IPR010982">
    <property type="entry name" value="Lambda_DNA-bd_dom_sf"/>
</dbReference>
<evidence type="ECO:0000259" key="3">
    <source>
        <dbReference type="PROSITE" id="PS50943"/>
    </source>
</evidence>
<feature type="region of interest" description="Disordered" evidence="2">
    <location>
        <begin position="193"/>
        <end position="218"/>
    </location>
</feature>
<dbReference type="InterPro" id="IPR001387">
    <property type="entry name" value="Cro/C1-type_HTH"/>
</dbReference>
<evidence type="ECO:0000313" key="4">
    <source>
        <dbReference type="EMBL" id="MDJ1128920.1"/>
    </source>
</evidence>
<dbReference type="PANTHER" id="PTHR46558">
    <property type="entry name" value="TRACRIPTIONAL REGULATORY PROTEIN-RELATED-RELATED"/>
    <property type="match status" value="1"/>
</dbReference>
<dbReference type="EMBL" id="JASJEX010000001">
    <property type="protein sequence ID" value="MDJ1128920.1"/>
    <property type="molecule type" value="Genomic_DNA"/>
</dbReference>
<evidence type="ECO:0000256" key="1">
    <source>
        <dbReference type="ARBA" id="ARBA00023125"/>
    </source>
</evidence>
<dbReference type="SUPFAM" id="SSF47413">
    <property type="entry name" value="lambda repressor-like DNA-binding domains"/>
    <property type="match status" value="1"/>
</dbReference>
<sequence length="218" mass="24076">MGEKIRAARKDAGLTQAQMAQMLGVSRQAVTKWETGKGIPDIENLKVMAGLLDMSLDELLDDGTALDLSVTRAPIDLAAYDGRHRWERKRQAVTERFPRAEIHSLASVQKLPKAESLLDTAMTVLAPWSFWGGSLEVARAIDNRNKQFYLVEQSGAQFLVEVTDEWMETRRLAEPVRPDRLGQFTVGDWTFFDGAGSPEGKGRPGLGSRTAFEDGSPG</sequence>
<keyword evidence="1" id="KW-0238">DNA-binding</keyword>
<feature type="domain" description="HTH cro/C1-type" evidence="3">
    <location>
        <begin position="5"/>
        <end position="59"/>
    </location>
</feature>
<dbReference type="SMART" id="SM00530">
    <property type="entry name" value="HTH_XRE"/>
    <property type="match status" value="1"/>
</dbReference>
<reference evidence="4" key="1">
    <citation type="submission" date="2023-05" db="EMBL/GenBank/DDBJ databases">
        <title>[olsenella] sp. nov., isolated from a pig farm feces dump.</title>
        <authorList>
            <person name="Chang Y.-H."/>
        </authorList>
    </citation>
    <scope>NUCLEOTIDE SEQUENCE</scope>
    <source>
        <strain evidence="4">YH-ols2217</strain>
    </source>
</reference>
<gene>
    <name evidence="4" type="ORF">QJ043_02330</name>
</gene>
<protein>
    <submittedName>
        <fullName evidence="4">Helix-turn-helix transcriptional regulator</fullName>
    </submittedName>
</protein>
<dbReference type="Proteomes" id="UP001431693">
    <property type="component" value="Unassembled WGS sequence"/>
</dbReference>
<dbReference type="Gene3D" id="1.10.260.40">
    <property type="entry name" value="lambda repressor-like DNA-binding domains"/>
    <property type="match status" value="1"/>
</dbReference>
<dbReference type="PANTHER" id="PTHR46558:SF11">
    <property type="entry name" value="HTH-TYPE TRANSCRIPTIONAL REGULATOR XRE"/>
    <property type="match status" value="1"/>
</dbReference>
<dbReference type="RefSeq" id="WP_283722719.1">
    <property type="nucleotide sequence ID" value="NZ_JASJEX010000001.1"/>
</dbReference>
<proteinExistence type="predicted"/>
<name>A0ABT6ZIP1_9ACTN</name>
<evidence type="ECO:0000313" key="5">
    <source>
        <dbReference type="Proteomes" id="UP001431693"/>
    </source>
</evidence>
<dbReference type="PROSITE" id="PS50943">
    <property type="entry name" value="HTH_CROC1"/>
    <property type="match status" value="1"/>
</dbReference>
<dbReference type="Pfam" id="PF01381">
    <property type="entry name" value="HTH_3"/>
    <property type="match status" value="1"/>
</dbReference>